<accession>A0ABY7QS31</accession>
<proteinExistence type="predicted"/>
<name>A0ABY7QS31_9FLAO</name>
<evidence type="ECO:0000313" key="3">
    <source>
        <dbReference type="Proteomes" id="UP001210978"/>
    </source>
</evidence>
<dbReference type="EMBL" id="CP115859">
    <property type="protein sequence ID" value="WBV61821.1"/>
    <property type="molecule type" value="Genomic_DNA"/>
</dbReference>
<feature type="compositionally biased region" description="Basic and acidic residues" evidence="1">
    <location>
        <begin position="1"/>
        <end position="22"/>
    </location>
</feature>
<sequence length="98" mass="11890">MNKNEKEHRKQIRNEWKQKQQQEFEQNLPMNREVFGKLFDFLDYQLRKSDCDDTNNLAKQFLKKNKITDVENILNWLSENGGYCDCEILANVEEKFEN</sequence>
<evidence type="ECO:0000313" key="2">
    <source>
        <dbReference type="EMBL" id="WBV61821.1"/>
    </source>
</evidence>
<reference evidence="2 3" key="1">
    <citation type="submission" date="2023-01" db="EMBL/GenBank/DDBJ databases">
        <title>Complete genome of Chryseobacterium camelliae VAN22-5A.</title>
        <authorList>
            <person name="Zong G."/>
            <person name="Cao G."/>
        </authorList>
    </citation>
    <scope>NUCLEOTIDE SEQUENCE [LARGE SCALE GENOMIC DNA]</scope>
    <source>
        <strain evidence="2 3">VAN22-5A</strain>
    </source>
</reference>
<keyword evidence="3" id="KW-1185">Reference proteome</keyword>
<feature type="region of interest" description="Disordered" evidence="1">
    <location>
        <begin position="1"/>
        <end position="23"/>
    </location>
</feature>
<organism evidence="2 3">
    <name type="scientific">Chryseobacterium camelliae</name>
    <dbReference type="NCBI Taxonomy" id="1265445"/>
    <lineage>
        <taxon>Bacteria</taxon>
        <taxon>Pseudomonadati</taxon>
        <taxon>Bacteroidota</taxon>
        <taxon>Flavobacteriia</taxon>
        <taxon>Flavobacteriales</taxon>
        <taxon>Weeksellaceae</taxon>
        <taxon>Chryseobacterium group</taxon>
        <taxon>Chryseobacterium</taxon>
    </lineage>
</organism>
<dbReference type="Proteomes" id="UP001210978">
    <property type="component" value="Chromosome"/>
</dbReference>
<dbReference type="Pfam" id="PF10905">
    <property type="entry name" value="DUF2695"/>
    <property type="match status" value="1"/>
</dbReference>
<gene>
    <name evidence="2" type="ORF">PFY12_06780</name>
</gene>
<dbReference type="RefSeq" id="WP_271150083.1">
    <property type="nucleotide sequence ID" value="NZ_CP115859.1"/>
</dbReference>
<dbReference type="InterPro" id="IPR024248">
    <property type="entry name" value="DUF2695"/>
</dbReference>
<protein>
    <submittedName>
        <fullName evidence="2">DUF2695 domain-containing protein</fullName>
    </submittedName>
</protein>
<evidence type="ECO:0000256" key="1">
    <source>
        <dbReference type="SAM" id="MobiDB-lite"/>
    </source>
</evidence>